<dbReference type="SUPFAM" id="SSF55729">
    <property type="entry name" value="Acyl-CoA N-acyltransferases (Nat)"/>
    <property type="match status" value="1"/>
</dbReference>
<dbReference type="PANTHER" id="PTHR41700:SF1">
    <property type="entry name" value="N-ACETYLTRANSFERASE DOMAIN-CONTAINING PROTEIN"/>
    <property type="match status" value="1"/>
</dbReference>
<evidence type="ECO:0000313" key="3">
    <source>
        <dbReference type="Proteomes" id="UP000242972"/>
    </source>
</evidence>
<evidence type="ECO:0000259" key="1">
    <source>
        <dbReference type="PROSITE" id="PS51186"/>
    </source>
</evidence>
<sequence length="238" mass="27048">MESSSLAIRAVHTLEDLQKVLNLECQVWGTDEPVPVSLLRVFAEDGGLVLLAELAGESQPVGMAVSFPGWRLDRWYLHSHMLAVLPQFRRHAVGRALKHYQLNYARSHQLAYVGWTFDPLQAKNALFNLNVLGARATAFYDNFYGVLGDAINGAFPSHRLFVEWDGQPLASGSGRYLALPKDIDSVRQNHPDKALWWAERYRQKLERLMAQGYIAVDVVVKRGRTFYRLQRVKEGRSL</sequence>
<dbReference type="Proteomes" id="UP000242972">
    <property type="component" value="Unassembled WGS sequence"/>
</dbReference>
<name>A0A2T2XA61_9FIRM</name>
<dbReference type="EMBL" id="PXYW01000063">
    <property type="protein sequence ID" value="PSR31404.1"/>
    <property type="molecule type" value="Genomic_DNA"/>
</dbReference>
<dbReference type="Pfam" id="PF00583">
    <property type="entry name" value="Acetyltransf_1"/>
    <property type="match status" value="1"/>
</dbReference>
<dbReference type="CDD" id="cd04301">
    <property type="entry name" value="NAT_SF"/>
    <property type="match status" value="1"/>
</dbReference>
<dbReference type="InterPro" id="IPR000182">
    <property type="entry name" value="GNAT_dom"/>
</dbReference>
<gene>
    <name evidence="2" type="ORF">C7B46_16830</name>
</gene>
<comment type="caution">
    <text evidence="2">The sequence shown here is derived from an EMBL/GenBank/DDBJ whole genome shotgun (WGS) entry which is preliminary data.</text>
</comment>
<dbReference type="GO" id="GO:0016747">
    <property type="term" value="F:acyltransferase activity, transferring groups other than amino-acyl groups"/>
    <property type="evidence" value="ECO:0007669"/>
    <property type="project" value="InterPro"/>
</dbReference>
<protein>
    <recommendedName>
        <fullName evidence="1">N-acetyltransferase domain-containing protein</fullName>
    </recommendedName>
</protein>
<dbReference type="Gene3D" id="3.40.630.30">
    <property type="match status" value="1"/>
</dbReference>
<dbReference type="PROSITE" id="PS51186">
    <property type="entry name" value="GNAT"/>
    <property type="match status" value="1"/>
</dbReference>
<accession>A0A2T2XA61</accession>
<feature type="domain" description="N-acetyltransferase" evidence="1">
    <location>
        <begin position="6"/>
        <end position="182"/>
    </location>
</feature>
<proteinExistence type="predicted"/>
<dbReference type="AlphaFoldDB" id="A0A2T2XA61"/>
<dbReference type="InterPro" id="IPR038764">
    <property type="entry name" value="GNAT_N_AcTrfase_prd"/>
</dbReference>
<organism evidence="2 3">
    <name type="scientific">Sulfobacillus benefaciens</name>
    <dbReference type="NCBI Taxonomy" id="453960"/>
    <lineage>
        <taxon>Bacteria</taxon>
        <taxon>Bacillati</taxon>
        <taxon>Bacillota</taxon>
        <taxon>Clostridia</taxon>
        <taxon>Eubacteriales</taxon>
        <taxon>Clostridiales Family XVII. Incertae Sedis</taxon>
        <taxon>Sulfobacillus</taxon>
    </lineage>
</organism>
<dbReference type="InterPro" id="IPR016181">
    <property type="entry name" value="Acyl_CoA_acyltransferase"/>
</dbReference>
<evidence type="ECO:0000313" key="2">
    <source>
        <dbReference type="EMBL" id="PSR31404.1"/>
    </source>
</evidence>
<reference evidence="2 3" key="1">
    <citation type="journal article" date="2014" name="BMC Genomics">
        <title>Comparison of environmental and isolate Sulfobacillus genomes reveals diverse carbon, sulfur, nitrogen, and hydrogen metabolisms.</title>
        <authorList>
            <person name="Justice N.B."/>
            <person name="Norman A."/>
            <person name="Brown C.T."/>
            <person name="Singh A."/>
            <person name="Thomas B.C."/>
            <person name="Banfield J.F."/>
        </authorList>
    </citation>
    <scope>NUCLEOTIDE SEQUENCE [LARGE SCALE GENOMIC DNA]</scope>
    <source>
        <strain evidence="2">AMDSBA4</strain>
    </source>
</reference>
<dbReference type="PANTHER" id="PTHR41700">
    <property type="entry name" value="GCN5-RELATED N-ACETYLTRANSFERASE"/>
    <property type="match status" value="1"/>
</dbReference>